<dbReference type="AlphaFoldDB" id="A0A8K0SGP7"/>
<dbReference type="InterPro" id="IPR022742">
    <property type="entry name" value="Hydrolase_4"/>
</dbReference>
<dbReference type="InterPro" id="IPR029058">
    <property type="entry name" value="AB_hydrolase_fold"/>
</dbReference>
<dbReference type="EMBL" id="JAGPNK010000018">
    <property type="protein sequence ID" value="KAH7305445.1"/>
    <property type="molecule type" value="Genomic_DNA"/>
</dbReference>
<dbReference type="Pfam" id="PF12146">
    <property type="entry name" value="Hydrolase_4"/>
    <property type="match status" value="1"/>
</dbReference>
<name>A0A8K0SGP7_9HYPO</name>
<feature type="domain" description="Serine aminopeptidase S33" evidence="2">
    <location>
        <begin position="28"/>
        <end position="269"/>
    </location>
</feature>
<dbReference type="Proteomes" id="UP000813444">
    <property type="component" value="Unassembled WGS sequence"/>
</dbReference>
<evidence type="ECO:0000313" key="3">
    <source>
        <dbReference type="EMBL" id="KAH7305445.1"/>
    </source>
</evidence>
<gene>
    <name evidence="3" type="ORF">B0I35DRAFT_361998</name>
</gene>
<dbReference type="Gene3D" id="3.40.50.1820">
    <property type="entry name" value="alpha/beta hydrolase"/>
    <property type="match status" value="1"/>
</dbReference>
<dbReference type="OrthoDB" id="2498029at2759"/>
<evidence type="ECO:0000259" key="2">
    <source>
        <dbReference type="Pfam" id="PF12146"/>
    </source>
</evidence>
<sequence>MAKIEDVDIPTYDGLKLKGTFYSVGAKKPCIILSSGFSGTRDHFLPDFAARFNAAGYGALAYDHRCWGDSEGLPRDEVDPMLQVRDYLDVFNYIAAHPDVDPSKIVYWGSSLSGGNAICAAVMNRSIAGLIVQVPFVSGEAISRLPGSSPDLLISNRHPGSEARAQVFPSSAEEVLNGTCKAVLKDCGAIPFMAETTRRGMRYAESCTLQSLTNIILHEPMAYIHRVSPTPFLMVVGDRDVTIPTHLQLEAFERALQPKTLKIVKGAGHFEPYYGQSFEENVAAQLEFLNGIL</sequence>
<dbReference type="SUPFAM" id="SSF53474">
    <property type="entry name" value="alpha/beta-Hydrolases"/>
    <property type="match status" value="1"/>
</dbReference>
<keyword evidence="4" id="KW-1185">Reference proteome</keyword>
<evidence type="ECO:0000256" key="1">
    <source>
        <dbReference type="ARBA" id="ARBA00029464"/>
    </source>
</evidence>
<proteinExistence type="inferred from homology"/>
<organism evidence="3 4">
    <name type="scientific">Stachybotrys elegans</name>
    <dbReference type="NCBI Taxonomy" id="80388"/>
    <lineage>
        <taxon>Eukaryota</taxon>
        <taxon>Fungi</taxon>
        <taxon>Dikarya</taxon>
        <taxon>Ascomycota</taxon>
        <taxon>Pezizomycotina</taxon>
        <taxon>Sordariomycetes</taxon>
        <taxon>Hypocreomycetidae</taxon>
        <taxon>Hypocreales</taxon>
        <taxon>Stachybotryaceae</taxon>
        <taxon>Stachybotrys</taxon>
    </lineage>
</organism>
<comment type="caution">
    <text evidence="3">The sequence shown here is derived from an EMBL/GenBank/DDBJ whole genome shotgun (WGS) entry which is preliminary data.</text>
</comment>
<keyword evidence="3" id="KW-0378">Hydrolase</keyword>
<dbReference type="GO" id="GO:0016787">
    <property type="term" value="F:hydrolase activity"/>
    <property type="evidence" value="ECO:0007669"/>
    <property type="project" value="UniProtKB-KW"/>
</dbReference>
<evidence type="ECO:0000313" key="4">
    <source>
        <dbReference type="Proteomes" id="UP000813444"/>
    </source>
</evidence>
<protein>
    <submittedName>
        <fullName evidence="3">Alpha/Beta hydrolase protein</fullName>
    </submittedName>
</protein>
<dbReference type="InterPro" id="IPR051411">
    <property type="entry name" value="Polyketide_trans_af380"/>
</dbReference>
<accession>A0A8K0SGP7</accession>
<dbReference type="PANTHER" id="PTHR47751:SF2">
    <property type="entry name" value="DLTD N-TERMINAL DOMAIN PROTEIN (AFU_ORTHOLOGUE AFUA_8G00380)-RELATED"/>
    <property type="match status" value="1"/>
</dbReference>
<reference evidence="3" key="1">
    <citation type="journal article" date="2021" name="Nat. Commun.">
        <title>Genetic determinants of endophytism in the Arabidopsis root mycobiome.</title>
        <authorList>
            <person name="Mesny F."/>
            <person name="Miyauchi S."/>
            <person name="Thiergart T."/>
            <person name="Pickel B."/>
            <person name="Atanasova L."/>
            <person name="Karlsson M."/>
            <person name="Huettel B."/>
            <person name="Barry K.W."/>
            <person name="Haridas S."/>
            <person name="Chen C."/>
            <person name="Bauer D."/>
            <person name="Andreopoulos W."/>
            <person name="Pangilinan J."/>
            <person name="LaButti K."/>
            <person name="Riley R."/>
            <person name="Lipzen A."/>
            <person name="Clum A."/>
            <person name="Drula E."/>
            <person name="Henrissat B."/>
            <person name="Kohler A."/>
            <person name="Grigoriev I.V."/>
            <person name="Martin F.M."/>
            <person name="Hacquard S."/>
        </authorList>
    </citation>
    <scope>NUCLEOTIDE SEQUENCE</scope>
    <source>
        <strain evidence="3">MPI-CAGE-CH-0235</strain>
    </source>
</reference>
<dbReference type="Gene3D" id="1.10.10.800">
    <property type="match status" value="1"/>
</dbReference>
<dbReference type="PANTHER" id="PTHR47751">
    <property type="entry name" value="SUPERFAMILY HYDROLASE, PUTATIVE (AFU_ORTHOLOGUE AFUA_2G16580)-RELATED"/>
    <property type="match status" value="1"/>
</dbReference>
<comment type="similarity">
    <text evidence="1">Belongs to the polyketide transferase af380 family.</text>
</comment>